<evidence type="ECO:0000256" key="2">
    <source>
        <dbReference type="ARBA" id="ARBA00022473"/>
    </source>
</evidence>
<feature type="compositionally biased region" description="Polar residues" evidence="6">
    <location>
        <begin position="37"/>
        <end position="51"/>
    </location>
</feature>
<keyword evidence="5" id="KW-0539">Nucleus</keyword>
<evidence type="ECO:0000256" key="6">
    <source>
        <dbReference type="SAM" id="MobiDB-lite"/>
    </source>
</evidence>
<dbReference type="SMART" id="SM00353">
    <property type="entry name" value="HLH"/>
    <property type="match status" value="1"/>
</dbReference>
<dbReference type="Gene3D" id="4.10.280.10">
    <property type="entry name" value="Helix-loop-helix DNA-binding domain"/>
    <property type="match status" value="1"/>
</dbReference>
<organism evidence="8 9">
    <name type="scientific">Necator americanus</name>
    <name type="common">Human hookworm</name>
    <dbReference type="NCBI Taxonomy" id="51031"/>
    <lineage>
        <taxon>Eukaryota</taxon>
        <taxon>Metazoa</taxon>
        <taxon>Ecdysozoa</taxon>
        <taxon>Nematoda</taxon>
        <taxon>Chromadorea</taxon>
        <taxon>Rhabditida</taxon>
        <taxon>Rhabditina</taxon>
        <taxon>Rhabditomorpha</taxon>
        <taxon>Strongyloidea</taxon>
        <taxon>Ancylostomatidae</taxon>
        <taxon>Bunostominae</taxon>
        <taxon>Necator</taxon>
    </lineage>
</organism>
<feature type="region of interest" description="Disordered" evidence="6">
    <location>
        <begin position="37"/>
        <end position="63"/>
    </location>
</feature>
<dbReference type="InterPro" id="IPR036638">
    <property type="entry name" value="HLH_DNA-bd_sf"/>
</dbReference>
<feature type="domain" description="BHLH" evidence="7">
    <location>
        <begin position="67"/>
        <end position="119"/>
    </location>
</feature>
<dbReference type="Pfam" id="PF00010">
    <property type="entry name" value="HLH"/>
    <property type="match status" value="1"/>
</dbReference>
<comment type="subcellular location">
    <subcellularLocation>
        <location evidence="1">Nucleus</location>
    </subcellularLocation>
</comment>
<protein>
    <recommendedName>
        <fullName evidence="7">BHLH domain-containing protein</fullName>
    </recommendedName>
</protein>
<evidence type="ECO:0000256" key="4">
    <source>
        <dbReference type="ARBA" id="ARBA00022902"/>
    </source>
</evidence>
<evidence type="ECO:0000313" key="9">
    <source>
        <dbReference type="Proteomes" id="UP001303046"/>
    </source>
</evidence>
<dbReference type="PANTHER" id="PTHR19290">
    <property type="entry name" value="BASIC HELIX-LOOP-HELIX PROTEIN NEUROGENIN-RELATED"/>
    <property type="match status" value="1"/>
</dbReference>
<dbReference type="Proteomes" id="UP001303046">
    <property type="component" value="Unassembled WGS sequence"/>
</dbReference>
<evidence type="ECO:0000256" key="5">
    <source>
        <dbReference type="ARBA" id="ARBA00023242"/>
    </source>
</evidence>
<dbReference type="EMBL" id="JAVFWL010000002">
    <property type="protein sequence ID" value="KAK6733317.1"/>
    <property type="molecule type" value="Genomic_DNA"/>
</dbReference>
<keyword evidence="3" id="KW-0221">Differentiation</keyword>
<evidence type="ECO:0000256" key="3">
    <source>
        <dbReference type="ARBA" id="ARBA00022782"/>
    </source>
</evidence>
<name>A0ABR1C6K6_NECAM</name>
<keyword evidence="2" id="KW-0217">Developmental protein</keyword>
<dbReference type="SUPFAM" id="SSF47459">
    <property type="entry name" value="HLH, helix-loop-helix DNA-binding domain"/>
    <property type="match status" value="1"/>
</dbReference>
<sequence length="185" mass="21502">MASWDYPYFPLQAFELHSPGCSLPLPHHSLHVPVQQNANHSPQFKQSTRTITKSRRYQPPPPQLLRMRRSAANERERRRMNTLNVAYDKLRTVLPEMDSGRRLSKYETLQMAQQYIACLMEILGENAGNQTPEKLVPYVQIEERSGIVRELDYDEILVQINRIMALNKKAVTPFRMCIKGINPQI</sequence>
<dbReference type="InterPro" id="IPR050359">
    <property type="entry name" value="bHLH_transcription_factors"/>
</dbReference>
<evidence type="ECO:0000256" key="1">
    <source>
        <dbReference type="ARBA" id="ARBA00004123"/>
    </source>
</evidence>
<dbReference type="PANTHER" id="PTHR19290:SF162">
    <property type="entry name" value="TRANSCRIPTION FACTOR ATOH7"/>
    <property type="match status" value="1"/>
</dbReference>
<dbReference type="CDD" id="cd11430">
    <property type="entry name" value="bHLH_TS_ATOH1_like"/>
    <property type="match status" value="1"/>
</dbReference>
<keyword evidence="4" id="KW-0524">Neurogenesis</keyword>
<keyword evidence="9" id="KW-1185">Reference proteome</keyword>
<evidence type="ECO:0000259" key="7">
    <source>
        <dbReference type="PROSITE" id="PS50888"/>
    </source>
</evidence>
<dbReference type="PROSITE" id="PS50888">
    <property type="entry name" value="BHLH"/>
    <property type="match status" value="1"/>
</dbReference>
<dbReference type="InterPro" id="IPR011598">
    <property type="entry name" value="bHLH_dom"/>
</dbReference>
<reference evidence="8 9" key="1">
    <citation type="submission" date="2023-08" db="EMBL/GenBank/DDBJ databases">
        <title>A Necator americanus chromosomal reference genome.</title>
        <authorList>
            <person name="Ilik V."/>
            <person name="Petrzelkova K.J."/>
            <person name="Pardy F."/>
            <person name="Fuh T."/>
            <person name="Niatou-Singa F.S."/>
            <person name="Gouil Q."/>
            <person name="Baker L."/>
            <person name="Ritchie M.E."/>
            <person name="Jex A.R."/>
            <person name="Gazzola D."/>
            <person name="Li H."/>
            <person name="Toshio Fujiwara R."/>
            <person name="Zhan B."/>
            <person name="Aroian R.V."/>
            <person name="Pafco B."/>
            <person name="Schwarz E.M."/>
        </authorList>
    </citation>
    <scope>NUCLEOTIDE SEQUENCE [LARGE SCALE GENOMIC DNA]</scope>
    <source>
        <strain evidence="8 9">Aroian</strain>
        <tissue evidence="8">Whole animal</tissue>
    </source>
</reference>
<comment type="caution">
    <text evidence="8">The sequence shown here is derived from an EMBL/GenBank/DDBJ whole genome shotgun (WGS) entry which is preliminary data.</text>
</comment>
<gene>
    <name evidence="8" type="primary">Necator_chrII.g4998</name>
    <name evidence="8" type="ORF">RB195_017206</name>
</gene>
<proteinExistence type="predicted"/>
<evidence type="ECO:0000313" key="8">
    <source>
        <dbReference type="EMBL" id="KAK6733317.1"/>
    </source>
</evidence>
<accession>A0ABR1C6K6</accession>